<dbReference type="Proteomes" id="UP000578531">
    <property type="component" value="Unassembled WGS sequence"/>
</dbReference>
<protein>
    <recommendedName>
        <fullName evidence="4">NAD(P)-binding domain-containing protein</fullName>
    </recommendedName>
</protein>
<dbReference type="PANTHER" id="PTHR47706:SF10">
    <property type="entry name" value="NMRA-LIKE DOMAIN-CONTAINING PROTEIN"/>
    <property type="match status" value="1"/>
</dbReference>
<comment type="similarity">
    <text evidence="1">Belongs to the NmrA-type oxidoreductase family. Isoflavone reductase subfamily.</text>
</comment>
<name>A0A8H6L5S1_9LECA</name>
<dbReference type="PANTHER" id="PTHR47706">
    <property type="entry name" value="NMRA-LIKE FAMILY PROTEIN"/>
    <property type="match status" value="1"/>
</dbReference>
<dbReference type="SUPFAM" id="SSF51735">
    <property type="entry name" value="NAD(P)-binding Rossmann-fold domains"/>
    <property type="match status" value="1"/>
</dbReference>
<evidence type="ECO:0000259" key="4">
    <source>
        <dbReference type="Pfam" id="PF13460"/>
    </source>
</evidence>
<dbReference type="InterPro" id="IPR036291">
    <property type="entry name" value="NAD(P)-bd_dom_sf"/>
</dbReference>
<evidence type="ECO:0000313" key="6">
    <source>
        <dbReference type="Proteomes" id="UP000578531"/>
    </source>
</evidence>
<keyword evidence="2" id="KW-0521">NADP</keyword>
<dbReference type="GO" id="GO:0016491">
    <property type="term" value="F:oxidoreductase activity"/>
    <property type="evidence" value="ECO:0007669"/>
    <property type="project" value="UniProtKB-KW"/>
</dbReference>
<dbReference type="InterPro" id="IPR016040">
    <property type="entry name" value="NAD(P)-bd_dom"/>
</dbReference>
<gene>
    <name evidence="5" type="ORF">HO173_004956</name>
</gene>
<dbReference type="Gene3D" id="3.40.50.720">
    <property type="entry name" value="NAD(P)-binding Rossmann-like Domain"/>
    <property type="match status" value="1"/>
</dbReference>
<dbReference type="AlphaFoldDB" id="A0A8H6L5S1"/>
<dbReference type="Pfam" id="PF13460">
    <property type="entry name" value="NAD_binding_10"/>
    <property type="match status" value="1"/>
</dbReference>
<dbReference type="EMBL" id="JACCJC010000017">
    <property type="protein sequence ID" value="KAF6236665.1"/>
    <property type="molecule type" value="Genomic_DNA"/>
</dbReference>
<evidence type="ECO:0000256" key="2">
    <source>
        <dbReference type="ARBA" id="ARBA00022857"/>
    </source>
</evidence>
<keyword evidence="3" id="KW-0560">Oxidoreductase</keyword>
<accession>A0A8H6L5S1</accession>
<evidence type="ECO:0000256" key="3">
    <source>
        <dbReference type="ARBA" id="ARBA00023002"/>
    </source>
</evidence>
<dbReference type="InterPro" id="IPR051609">
    <property type="entry name" value="NmrA/Isoflavone_reductase-like"/>
</dbReference>
<keyword evidence="6" id="KW-1185">Reference proteome</keyword>
<reference evidence="5 6" key="1">
    <citation type="journal article" date="2020" name="Genomics">
        <title>Complete, high-quality genomes from long-read metagenomic sequencing of two wolf lichen thalli reveals enigmatic genome architecture.</title>
        <authorList>
            <person name="McKenzie S.K."/>
            <person name="Walston R.F."/>
            <person name="Allen J.L."/>
        </authorList>
    </citation>
    <scope>NUCLEOTIDE SEQUENCE [LARGE SCALE GENOMIC DNA]</scope>
    <source>
        <strain evidence="5">WasteWater2</strain>
    </source>
</reference>
<evidence type="ECO:0000256" key="1">
    <source>
        <dbReference type="ARBA" id="ARBA00005725"/>
    </source>
</evidence>
<dbReference type="GeneID" id="59286620"/>
<organism evidence="5 6">
    <name type="scientific">Letharia columbiana</name>
    <dbReference type="NCBI Taxonomy" id="112416"/>
    <lineage>
        <taxon>Eukaryota</taxon>
        <taxon>Fungi</taxon>
        <taxon>Dikarya</taxon>
        <taxon>Ascomycota</taxon>
        <taxon>Pezizomycotina</taxon>
        <taxon>Lecanoromycetes</taxon>
        <taxon>OSLEUM clade</taxon>
        <taxon>Lecanoromycetidae</taxon>
        <taxon>Lecanorales</taxon>
        <taxon>Lecanorineae</taxon>
        <taxon>Parmeliaceae</taxon>
        <taxon>Letharia</taxon>
    </lineage>
</organism>
<proteinExistence type="inferred from homology"/>
<dbReference type="RefSeq" id="XP_037165998.1">
    <property type="nucleotide sequence ID" value="XM_037306874.1"/>
</dbReference>
<evidence type="ECO:0000313" key="5">
    <source>
        <dbReference type="EMBL" id="KAF6236665.1"/>
    </source>
</evidence>
<comment type="caution">
    <text evidence="5">The sequence shown here is derived from an EMBL/GenBank/DDBJ whole genome shotgun (WGS) entry which is preliminary data.</text>
</comment>
<feature type="domain" description="NAD(P)-binding" evidence="4">
    <location>
        <begin position="161"/>
        <end position="246"/>
    </location>
</feature>
<sequence>MEPLIYIPEMSFGYGIDDFVAVGQLCWKVYKKCKDSPGNYTELSSEVGALHNVIKETEELFSQQSLATEQEVKLVTCRQGCEDVLKDLDGPILVKFESLGTNSRRRTFDRMGFGMQDMNGIRLRLISNVSMLDAFNNAHRYYQCLRKTHIKNVATVAPHVNVGSATIAALLKECDRFQITALTRPTSSYSPPNDSINVITTDFDSSGSLISTLRNQDTLLCCVLGGQTKVAAQKLLIDAAIEAGVKLTFASDYVANIFEFTLPDFPDGIRLELGVAGFDIPARRATIYGTGNNLACWMSLPVIPTAVVNMLLHPAAIVNRSILISGVLNSTHKKILAALETETGEELSVEQGDVKQIKSGAMEKLEKGELKAATRELTISAQSNDEEGSADFWDLVEDEAVGVQAVDVREAVSEYLLEQKLKLDKVVCLR</sequence>
<dbReference type="OrthoDB" id="419598at2759"/>